<organism evidence="1">
    <name type="scientific">Mycobacterium avium</name>
    <dbReference type="NCBI Taxonomy" id="1764"/>
    <lineage>
        <taxon>Bacteria</taxon>
        <taxon>Bacillati</taxon>
        <taxon>Actinomycetota</taxon>
        <taxon>Actinomycetes</taxon>
        <taxon>Mycobacteriales</taxon>
        <taxon>Mycobacteriaceae</taxon>
        <taxon>Mycobacterium</taxon>
        <taxon>Mycobacterium avium complex (MAC)</taxon>
    </lineage>
</organism>
<dbReference type="AlphaFoldDB" id="Q8GE80"/>
<name>Q8GE80_MYCAV</name>
<sequence length="142" mass="16662">MHKSCTIYASLVCPFLRYRHSRRPSDREVTRGDAEIVRFRHYGVAFFGPRTGPPYTDQTPWNHDDKWAYADHVETIRFETWRDLLPIYDQAVTADAKVVNLATRLYWTDSRRLDRIAQQDNTHLARLRATAPQVGDFRLALL</sequence>
<proteinExistence type="predicted"/>
<evidence type="ECO:0000313" key="1">
    <source>
        <dbReference type="EMBL" id="AAN05778.1"/>
    </source>
</evidence>
<reference evidence="1" key="1">
    <citation type="journal article" date="2003" name="Vet. Microbiol.">
        <title>Characterization of genetic differences between Mycobacterium avium subsp. avium strains of diverse virulence with a focus on the glycopeptidolipid biosynthesis cluster.</title>
        <authorList>
            <person name="Krzywinska E."/>
            <person name="Schorey J.S."/>
        </authorList>
    </citation>
    <scope>NUCLEOTIDE SEQUENCE</scope>
    <source>
        <strain evidence="1">A5</strain>
    </source>
</reference>
<accession>Q8GE80</accession>
<protein>
    <submittedName>
        <fullName evidence="1">Uncharacterized protein</fullName>
    </submittedName>
</protein>
<dbReference type="EMBL" id="AY130970">
    <property type="protein sequence ID" value="AAN05778.1"/>
    <property type="molecule type" value="Genomic_DNA"/>
</dbReference>